<proteinExistence type="predicted"/>
<sequence precursor="true">MPFGALLPRLSLHLLLGVMLPALASLSAAADEVLEQGRSSRDVKTTRGQIVDYDGRNLTIIIGTGQEKTIPTSKILEVRPAWTDAMAQAESLFAQGDYAGAIDAYRTAGQAADKAWIRRHILARLTRCYHNTGRPELACAAFSSLVDSDAQTIHFGDIPLNWTAEQPTPALEQQAAAWLASPKSAVQALLGASWLGSLAVKRTEAQRTLQSLAANPDSRISLLATAQLWRYQWPTANEEEIARFAASIDRLPPDLRGGSYYLLGRALVRQKKPQEAALALLRAPVLHADQQAIASDALRLAAQQFEGLGQTEEAASLYRELINHYKTSPMAAEAQTRLQLLEK</sequence>
<dbReference type="SUPFAM" id="SSF48452">
    <property type="entry name" value="TPR-like"/>
    <property type="match status" value="1"/>
</dbReference>
<dbReference type="AlphaFoldDB" id="A0A518E2Z9"/>
<organism evidence="2 3">
    <name type="scientific">Lignipirellula cremea</name>
    <dbReference type="NCBI Taxonomy" id="2528010"/>
    <lineage>
        <taxon>Bacteria</taxon>
        <taxon>Pseudomonadati</taxon>
        <taxon>Planctomycetota</taxon>
        <taxon>Planctomycetia</taxon>
        <taxon>Pirellulales</taxon>
        <taxon>Pirellulaceae</taxon>
        <taxon>Lignipirellula</taxon>
    </lineage>
</organism>
<dbReference type="InterPro" id="IPR011990">
    <property type="entry name" value="TPR-like_helical_dom_sf"/>
</dbReference>
<gene>
    <name evidence="2" type="ORF">Pla8534_63370</name>
</gene>
<evidence type="ECO:0000256" key="1">
    <source>
        <dbReference type="SAM" id="SignalP"/>
    </source>
</evidence>
<keyword evidence="3" id="KW-1185">Reference proteome</keyword>
<dbReference type="KEGG" id="lcre:Pla8534_63370"/>
<keyword evidence="1" id="KW-0732">Signal</keyword>
<feature type="chain" id="PRO_5022018488" evidence="1">
    <location>
        <begin position="25"/>
        <end position="343"/>
    </location>
</feature>
<evidence type="ECO:0000313" key="3">
    <source>
        <dbReference type="Proteomes" id="UP000317648"/>
    </source>
</evidence>
<reference evidence="2 3" key="1">
    <citation type="submission" date="2019-02" db="EMBL/GenBank/DDBJ databases">
        <title>Deep-cultivation of Planctomycetes and their phenomic and genomic characterization uncovers novel biology.</title>
        <authorList>
            <person name="Wiegand S."/>
            <person name="Jogler M."/>
            <person name="Boedeker C."/>
            <person name="Pinto D."/>
            <person name="Vollmers J."/>
            <person name="Rivas-Marin E."/>
            <person name="Kohn T."/>
            <person name="Peeters S.H."/>
            <person name="Heuer A."/>
            <person name="Rast P."/>
            <person name="Oberbeckmann S."/>
            <person name="Bunk B."/>
            <person name="Jeske O."/>
            <person name="Meyerdierks A."/>
            <person name="Storesund J.E."/>
            <person name="Kallscheuer N."/>
            <person name="Luecker S."/>
            <person name="Lage O.M."/>
            <person name="Pohl T."/>
            <person name="Merkel B.J."/>
            <person name="Hornburger P."/>
            <person name="Mueller R.-W."/>
            <person name="Bruemmer F."/>
            <person name="Labrenz M."/>
            <person name="Spormann A.M."/>
            <person name="Op den Camp H."/>
            <person name="Overmann J."/>
            <person name="Amann R."/>
            <person name="Jetten M.S.M."/>
            <person name="Mascher T."/>
            <person name="Medema M.H."/>
            <person name="Devos D.P."/>
            <person name="Kaster A.-K."/>
            <person name="Ovreas L."/>
            <person name="Rohde M."/>
            <person name="Galperin M.Y."/>
            <person name="Jogler C."/>
        </authorList>
    </citation>
    <scope>NUCLEOTIDE SEQUENCE [LARGE SCALE GENOMIC DNA]</scope>
    <source>
        <strain evidence="2 3">Pla85_3_4</strain>
    </source>
</reference>
<evidence type="ECO:0000313" key="2">
    <source>
        <dbReference type="EMBL" id="QDU98469.1"/>
    </source>
</evidence>
<dbReference type="RefSeq" id="WP_197442731.1">
    <property type="nucleotide sequence ID" value="NZ_CP036433.1"/>
</dbReference>
<feature type="signal peptide" evidence="1">
    <location>
        <begin position="1"/>
        <end position="24"/>
    </location>
</feature>
<name>A0A518E2Z9_9BACT</name>
<dbReference type="InterPro" id="IPR019734">
    <property type="entry name" value="TPR_rpt"/>
</dbReference>
<accession>A0A518E2Z9</accession>
<protein>
    <submittedName>
        <fullName evidence="2">Tetratricopeptide repeat protein</fullName>
    </submittedName>
</protein>
<dbReference type="Pfam" id="PF13174">
    <property type="entry name" value="TPR_6"/>
    <property type="match status" value="1"/>
</dbReference>
<dbReference type="Gene3D" id="1.25.40.10">
    <property type="entry name" value="Tetratricopeptide repeat domain"/>
    <property type="match status" value="2"/>
</dbReference>
<dbReference type="Proteomes" id="UP000317648">
    <property type="component" value="Chromosome"/>
</dbReference>
<dbReference type="EMBL" id="CP036433">
    <property type="protein sequence ID" value="QDU98469.1"/>
    <property type="molecule type" value="Genomic_DNA"/>
</dbReference>